<keyword evidence="5" id="KW-0378">Hydrolase</keyword>
<dbReference type="GO" id="GO:0009307">
    <property type="term" value="P:DNA restriction-modification system"/>
    <property type="evidence" value="ECO:0007669"/>
    <property type="project" value="UniProtKB-KW"/>
</dbReference>
<name>A0A553JR34_SHEHA</name>
<organism evidence="5 6">
    <name type="scientific">Shewanella hanedai</name>
    <name type="common">Alteromonas hanedai</name>
    <dbReference type="NCBI Taxonomy" id="25"/>
    <lineage>
        <taxon>Bacteria</taxon>
        <taxon>Pseudomonadati</taxon>
        <taxon>Pseudomonadota</taxon>
        <taxon>Gammaproteobacteria</taxon>
        <taxon>Alteromonadales</taxon>
        <taxon>Shewanellaceae</taxon>
        <taxon>Shewanella</taxon>
    </lineage>
</organism>
<dbReference type="Gene3D" id="3.90.220.20">
    <property type="entry name" value="DNA methylase specificity domains"/>
    <property type="match status" value="2"/>
</dbReference>
<gene>
    <name evidence="5" type="ORF">FN961_08015</name>
</gene>
<keyword evidence="2" id="KW-0680">Restriction system</keyword>
<dbReference type="RefSeq" id="WP_143564033.1">
    <property type="nucleotide sequence ID" value="NZ_BMPL01000026.1"/>
</dbReference>
<dbReference type="InterPro" id="IPR044946">
    <property type="entry name" value="Restrct_endonuc_typeI_TRD_sf"/>
</dbReference>
<accession>A0A553JR34</accession>
<proteinExistence type="inferred from homology"/>
<dbReference type="CDD" id="cd17273">
    <property type="entry name" value="RMtype1_S_EcoJA69PI-TRD1-CR1_like"/>
    <property type="match status" value="1"/>
</dbReference>
<reference evidence="6" key="1">
    <citation type="submission" date="2019-07" db="EMBL/GenBank/DDBJ databases">
        <title>Shewanella sp. YLB-08 draft genomic sequence.</title>
        <authorList>
            <person name="Yu L."/>
        </authorList>
    </citation>
    <scope>NUCLEOTIDE SEQUENCE [LARGE SCALE GENOMIC DNA]</scope>
    <source>
        <strain evidence="6">JCM 20706</strain>
    </source>
</reference>
<keyword evidence="5" id="KW-0540">Nuclease</keyword>
<feature type="domain" description="Type I restriction modification DNA specificity" evidence="4">
    <location>
        <begin position="6"/>
        <end position="185"/>
    </location>
</feature>
<comment type="similarity">
    <text evidence="1">Belongs to the type-I restriction system S methylase family.</text>
</comment>
<evidence type="ECO:0000256" key="1">
    <source>
        <dbReference type="ARBA" id="ARBA00010923"/>
    </source>
</evidence>
<dbReference type="EMBL" id="VKGK01000007">
    <property type="protein sequence ID" value="TRY14926.1"/>
    <property type="molecule type" value="Genomic_DNA"/>
</dbReference>
<protein>
    <submittedName>
        <fullName evidence="5">Restriction endonuclease subunit S</fullName>
    </submittedName>
</protein>
<evidence type="ECO:0000313" key="6">
    <source>
        <dbReference type="Proteomes" id="UP000318126"/>
    </source>
</evidence>
<keyword evidence="3" id="KW-0238">DNA-binding</keyword>
<dbReference type="GO" id="GO:0003677">
    <property type="term" value="F:DNA binding"/>
    <property type="evidence" value="ECO:0007669"/>
    <property type="project" value="UniProtKB-KW"/>
</dbReference>
<evidence type="ECO:0000313" key="5">
    <source>
        <dbReference type="EMBL" id="TRY14926.1"/>
    </source>
</evidence>
<keyword evidence="6" id="KW-1185">Reference proteome</keyword>
<dbReference type="PANTHER" id="PTHR43140:SF1">
    <property type="entry name" value="TYPE I RESTRICTION ENZYME ECOKI SPECIFICITY SUBUNIT"/>
    <property type="match status" value="1"/>
</dbReference>
<dbReference type="Proteomes" id="UP000318126">
    <property type="component" value="Unassembled WGS sequence"/>
</dbReference>
<dbReference type="SUPFAM" id="SSF116734">
    <property type="entry name" value="DNA methylase specificity domain"/>
    <property type="match status" value="2"/>
</dbReference>
<dbReference type="OrthoDB" id="398435at2"/>
<sequence>MSQVIPEGWLEQPIGNIANVVAGGTPKAGNPDNFATPGSEIAWLTPADLSKYKSKFISHGARDLSQEGYDSSSAKLMPKGALLFSSRAPIGYVVIAENPICTNQGFKNFVFTEQVNSTYAFYYLKSIRDLAESLGSGTTFKELSGATAKTIPFRLAPQAEQKVIADKLDELLAQVESTKARLDAIPAILKSFRQSVLAAAVSGKLTEEWRGKTGVSAWSDRLLSEVTSNIVDCPHSTPKWSNNGKYCIRTTAFNPFYLDLTNQGFVSEDVYEDRIQRLKPEPDDILYSREGTVGIACQIPADVELCLGQRMVLIRAGVEVSSRYLTIVLNSDKILSIVQSKTIGSTVPRVNMKDIRAYPIPIPSTEEQTEIVRRVEELFAFADKVEAQVNTAQDRVNNLTQSILAKAFRGELTADWRAANPSLITGENSAKALLERIKAEREAIKKQPKPKRKAFKKKTGSKQMIKVIEALKEAGKPLSGQQLLVAAGYPSDSNTDQLETFFLDIRQAMTVDKSIVKVERSDDEQDWFALAKSDTNE</sequence>
<evidence type="ECO:0000256" key="2">
    <source>
        <dbReference type="ARBA" id="ARBA00022747"/>
    </source>
</evidence>
<evidence type="ECO:0000259" key="4">
    <source>
        <dbReference type="Pfam" id="PF01420"/>
    </source>
</evidence>
<evidence type="ECO:0000256" key="3">
    <source>
        <dbReference type="ARBA" id="ARBA00023125"/>
    </source>
</evidence>
<dbReference type="InterPro" id="IPR051212">
    <property type="entry name" value="Type-I_RE_S_subunit"/>
</dbReference>
<keyword evidence="5" id="KW-0255">Endonuclease</keyword>
<dbReference type="InterPro" id="IPR000055">
    <property type="entry name" value="Restrct_endonuc_typeI_TRD"/>
</dbReference>
<dbReference type="PANTHER" id="PTHR43140">
    <property type="entry name" value="TYPE-1 RESTRICTION ENZYME ECOKI SPECIFICITY PROTEIN"/>
    <property type="match status" value="1"/>
</dbReference>
<feature type="domain" description="Type I restriction modification DNA specificity" evidence="4">
    <location>
        <begin position="262"/>
        <end position="388"/>
    </location>
</feature>
<dbReference type="Pfam" id="PF01420">
    <property type="entry name" value="Methylase_S"/>
    <property type="match status" value="2"/>
</dbReference>
<dbReference type="AlphaFoldDB" id="A0A553JR34"/>
<comment type="caution">
    <text evidence="5">The sequence shown here is derived from an EMBL/GenBank/DDBJ whole genome shotgun (WGS) entry which is preliminary data.</text>
</comment>
<dbReference type="GO" id="GO:0004519">
    <property type="term" value="F:endonuclease activity"/>
    <property type="evidence" value="ECO:0007669"/>
    <property type="project" value="UniProtKB-KW"/>
</dbReference>
<dbReference type="CDD" id="cd17246">
    <property type="entry name" value="RMtype1_S_SonII-TRD2-CR2_like"/>
    <property type="match status" value="1"/>
</dbReference>